<reference evidence="1" key="1">
    <citation type="submission" date="2019-08" db="EMBL/GenBank/DDBJ databases">
        <authorList>
            <person name="Kucharzyk K."/>
            <person name="Murdoch R.W."/>
            <person name="Higgins S."/>
            <person name="Loffler F."/>
        </authorList>
    </citation>
    <scope>NUCLEOTIDE SEQUENCE</scope>
</reference>
<organism evidence="1">
    <name type="scientific">bioreactor metagenome</name>
    <dbReference type="NCBI Taxonomy" id="1076179"/>
    <lineage>
        <taxon>unclassified sequences</taxon>
        <taxon>metagenomes</taxon>
        <taxon>ecological metagenomes</taxon>
    </lineage>
</organism>
<name>A0A645IQQ5_9ZZZZ</name>
<proteinExistence type="predicted"/>
<accession>A0A645IQQ5</accession>
<protein>
    <recommendedName>
        <fullName evidence="2">DUF4162 domain-containing protein</fullName>
    </recommendedName>
</protein>
<dbReference type="AlphaFoldDB" id="A0A645IQQ5"/>
<evidence type="ECO:0000313" key="1">
    <source>
        <dbReference type="EMBL" id="MPN50684.1"/>
    </source>
</evidence>
<evidence type="ECO:0008006" key="2">
    <source>
        <dbReference type="Google" id="ProtNLM"/>
    </source>
</evidence>
<dbReference type="EMBL" id="VSSQ01115086">
    <property type="protein sequence ID" value="MPN50684.1"/>
    <property type="molecule type" value="Genomic_DNA"/>
</dbReference>
<sequence>MKEVVIRGEGELQAFLSGGDEVVPPVMATLFAAGLPVMGFARKSMGLEELFMKITTGEVQ</sequence>
<comment type="caution">
    <text evidence="1">The sequence shown here is derived from an EMBL/GenBank/DDBJ whole genome shotgun (WGS) entry which is preliminary data.</text>
</comment>
<gene>
    <name evidence="1" type="ORF">SDC9_198316</name>
</gene>